<organism evidence="1">
    <name type="scientific">Anguilla anguilla</name>
    <name type="common">European freshwater eel</name>
    <name type="synonym">Muraena anguilla</name>
    <dbReference type="NCBI Taxonomy" id="7936"/>
    <lineage>
        <taxon>Eukaryota</taxon>
        <taxon>Metazoa</taxon>
        <taxon>Chordata</taxon>
        <taxon>Craniata</taxon>
        <taxon>Vertebrata</taxon>
        <taxon>Euteleostomi</taxon>
        <taxon>Actinopterygii</taxon>
        <taxon>Neopterygii</taxon>
        <taxon>Teleostei</taxon>
        <taxon>Anguilliformes</taxon>
        <taxon>Anguillidae</taxon>
        <taxon>Anguilla</taxon>
    </lineage>
</organism>
<evidence type="ECO:0000313" key="1">
    <source>
        <dbReference type="EMBL" id="JAH74951.1"/>
    </source>
</evidence>
<name>A0A0E9VAA4_ANGAN</name>
<accession>A0A0E9VAA4</accession>
<sequence>MLHTSMKLLPCGTQIKNMKTWALSDQRVITLPNNVIK</sequence>
<proteinExistence type="predicted"/>
<reference evidence="1" key="1">
    <citation type="submission" date="2014-11" db="EMBL/GenBank/DDBJ databases">
        <authorList>
            <person name="Amaro Gonzalez C."/>
        </authorList>
    </citation>
    <scope>NUCLEOTIDE SEQUENCE</scope>
</reference>
<protein>
    <submittedName>
        <fullName evidence="1">Uncharacterized protein</fullName>
    </submittedName>
</protein>
<dbReference type="AlphaFoldDB" id="A0A0E9VAA4"/>
<reference evidence="1" key="2">
    <citation type="journal article" date="2015" name="Fish Shellfish Immunol.">
        <title>Early steps in the European eel (Anguilla anguilla)-Vibrio vulnificus interaction in the gills: Role of the RtxA13 toxin.</title>
        <authorList>
            <person name="Callol A."/>
            <person name="Pajuelo D."/>
            <person name="Ebbesson L."/>
            <person name="Teles M."/>
            <person name="MacKenzie S."/>
            <person name="Amaro C."/>
        </authorList>
    </citation>
    <scope>NUCLEOTIDE SEQUENCE</scope>
</reference>
<dbReference type="EMBL" id="GBXM01033626">
    <property type="protein sequence ID" value="JAH74951.1"/>
    <property type="molecule type" value="Transcribed_RNA"/>
</dbReference>